<dbReference type="GO" id="GO:0043047">
    <property type="term" value="F:single-stranded telomeric DNA binding"/>
    <property type="evidence" value="ECO:0007669"/>
    <property type="project" value="InterPro"/>
</dbReference>
<dbReference type="InterPro" id="IPR024222">
    <property type="entry name" value="Ten1_fungal"/>
</dbReference>
<dbReference type="GO" id="GO:0016233">
    <property type="term" value="P:telomere capping"/>
    <property type="evidence" value="ECO:0007669"/>
    <property type="project" value="InterPro"/>
</dbReference>
<accession>A0A6A6GZF7</accession>
<evidence type="ECO:0008006" key="3">
    <source>
        <dbReference type="Google" id="ProtNLM"/>
    </source>
</evidence>
<evidence type="ECO:0000313" key="2">
    <source>
        <dbReference type="Proteomes" id="UP000800092"/>
    </source>
</evidence>
<dbReference type="AlphaFoldDB" id="A0A6A6GZF7"/>
<evidence type="ECO:0000313" key="1">
    <source>
        <dbReference type="EMBL" id="KAF2230703.1"/>
    </source>
</evidence>
<dbReference type="Pfam" id="PF12658">
    <property type="entry name" value="Ten1"/>
    <property type="match status" value="1"/>
</dbReference>
<protein>
    <recommendedName>
        <fullName evidence="3">CST complex subunit Ten1</fullName>
    </recommendedName>
</protein>
<reference evidence="1" key="1">
    <citation type="journal article" date="2020" name="Stud. Mycol.">
        <title>101 Dothideomycetes genomes: a test case for predicting lifestyles and emergence of pathogens.</title>
        <authorList>
            <person name="Haridas S."/>
            <person name="Albert R."/>
            <person name="Binder M."/>
            <person name="Bloem J."/>
            <person name="Labutti K."/>
            <person name="Salamov A."/>
            <person name="Andreopoulos B."/>
            <person name="Baker S."/>
            <person name="Barry K."/>
            <person name="Bills G."/>
            <person name="Bluhm B."/>
            <person name="Cannon C."/>
            <person name="Castanera R."/>
            <person name="Culley D."/>
            <person name="Daum C."/>
            <person name="Ezra D."/>
            <person name="Gonzalez J."/>
            <person name="Henrissat B."/>
            <person name="Kuo A."/>
            <person name="Liang C."/>
            <person name="Lipzen A."/>
            <person name="Lutzoni F."/>
            <person name="Magnuson J."/>
            <person name="Mondo S."/>
            <person name="Nolan M."/>
            <person name="Ohm R."/>
            <person name="Pangilinan J."/>
            <person name="Park H.-J."/>
            <person name="Ramirez L."/>
            <person name="Alfaro M."/>
            <person name="Sun H."/>
            <person name="Tritt A."/>
            <person name="Yoshinaga Y."/>
            <person name="Zwiers L.-H."/>
            <person name="Turgeon B."/>
            <person name="Goodwin S."/>
            <person name="Spatafora J."/>
            <person name="Crous P."/>
            <person name="Grigoriev I."/>
        </authorList>
    </citation>
    <scope>NUCLEOTIDE SEQUENCE</scope>
    <source>
        <strain evidence="1">Tuck. ex Michener</strain>
    </source>
</reference>
<dbReference type="OrthoDB" id="5275361at2759"/>
<dbReference type="InterPro" id="IPR012340">
    <property type="entry name" value="NA-bd_OB-fold"/>
</dbReference>
<proteinExistence type="predicted"/>
<dbReference type="Proteomes" id="UP000800092">
    <property type="component" value="Unassembled WGS sequence"/>
</dbReference>
<organism evidence="1 2">
    <name type="scientific">Viridothelium virens</name>
    <name type="common">Speckled blister lichen</name>
    <name type="synonym">Trypethelium virens</name>
    <dbReference type="NCBI Taxonomy" id="1048519"/>
    <lineage>
        <taxon>Eukaryota</taxon>
        <taxon>Fungi</taxon>
        <taxon>Dikarya</taxon>
        <taxon>Ascomycota</taxon>
        <taxon>Pezizomycotina</taxon>
        <taxon>Dothideomycetes</taxon>
        <taxon>Dothideomycetes incertae sedis</taxon>
        <taxon>Trypetheliales</taxon>
        <taxon>Trypetheliaceae</taxon>
        <taxon>Viridothelium</taxon>
    </lineage>
</organism>
<dbReference type="EMBL" id="ML991837">
    <property type="protein sequence ID" value="KAF2230703.1"/>
    <property type="molecule type" value="Genomic_DNA"/>
</dbReference>
<name>A0A6A6GZF7_VIRVR</name>
<dbReference type="GO" id="GO:1990879">
    <property type="term" value="C:CST complex"/>
    <property type="evidence" value="ECO:0007669"/>
    <property type="project" value="InterPro"/>
</dbReference>
<gene>
    <name evidence="1" type="ORF">EV356DRAFT_508334</name>
</gene>
<sequence length="135" mass="15042">MSGPVPSRLVFLSDLPDIPDGEKVRFLGCVEEYDSLNGRLIVRHDYPHTSSNITIACVDIEHLLESINSLDMSKGAWVNLVGYKTPPSRLDLGTVQNSTQTERHVYLQAVMIWSAGALKLKEYEEALISRLQSGK</sequence>
<dbReference type="Gene3D" id="2.40.50.140">
    <property type="entry name" value="Nucleic acid-binding proteins"/>
    <property type="match status" value="1"/>
</dbReference>
<keyword evidence="2" id="KW-1185">Reference proteome</keyword>